<name>A0A9N9N9K3_9GLOM</name>
<protein>
    <submittedName>
        <fullName evidence="2">4218_t:CDS:1</fullName>
    </submittedName>
</protein>
<feature type="non-terminal residue" evidence="2">
    <location>
        <position position="128"/>
    </location>
</feature>
<dbReference type="AlphaFoldDB" id="A0A9N9N9K3"/>
<dbReference type="Proteomes" id="UP000789342">
    <property type="component" value="Unassembled WGS sequence"/>
</dbReference>
<gene>
    <name evidence="2" type="ORF">AMORRO_LOCUS12828</name>
</gene>
<comment type="caution">
    <text evidence="2">The sequence shown here is derived from an EMBL/GenBank/DDBJ whole genome shotgun (WGS) entry which is preliminary data.</text>
</comment>
<dbReference type="OrthoDB" id="2136319at2759"/>
<proteinExistence type="predicted"/>
<dbReference type="EMBL" id="CAJVPV010020003">
    <property type="protein sequence ID" value="CAG8713214.1"/>
    <property type="molecule type" value="Genomic_DNA"/>
</dbReference>
<evidence type="ECO:0000313" key="2">
    <source>
        <dbReference type="EMBL" id="CAG8713214.1"/>
    </source>
</evidence>
<feature type="region of interest" description="Disordered" evidence="1">
    <location>
        <begin position="104"/>
        <end position="128"/>
    </location>
</feature>
<sequence>VDKHCPLAEKCPYYDAIRFGKQLHDFDWTNTNCPAAGKCTYFEDIKKRALANGDHSALPPKKGGCPYAGGCPHAQNNHKHKEGDISKCPYLSSGTKKCPYLKNESEEEKSSIKNCPHFQKSKIEREEL</sequence>
<evidence type="ECO:0000313" key="3">
    <source>
        <dbReference type="Proteomes" id="UP000789342"/>
    </source>
</evidence>
<accession>A0A9N9N9K3</accession>
<evidence type="ECO:0000256" key="1">
    <source>
        <dbReference type="SAM" id="MobiDB-lite"/>
    </source>
</evidence>
<reference evidence="2" key="1">
    <citation type="submission" date="2021-06" db="EMBL/GenBank/DDBJ databases">
        <authorList>
            <person name="Kallberg Y."/>
            <person name="Tangrot J."/>
            <person name="Rosling A."/>
        </authorList>
    </citation>
    <scope>NUCLEOTIDE SEQUENCE</scope>
    <source>
        <strain evidence="2">CL551</strain>
    </source>
</reference>
<organism evidence="2 3">
    <name type="scientific">Acaulospora morrowiae</name>
    <dbReference type="NCBI Taxonomy" id="94023"/>
    <lineage>
        <taxon>Eukaryota</taxon>
        <taxon>Fungi</taxon>
        <taxon>Fungi incertae sedis</taxon>
        <taxon>Mucoromycota</taxon>
        <taxon>Glomeromycotina</taxon>
        <taxon>Glomeromycetes</taxon>
        <taxon>Diversisporales</taxon>
        <taxon>Acaulosporaceae</taxon>
        <taxon>Acaulospora</taxon>
    </lineage>
</organism>
<keyword evidence="3" id="KW-1185">Reference proteome</keyword>